<feature type="region of interest" description="Disordered" evidence="5">
    <location>
        <begin position="757"/>
        <end position="810"/>
    </location>
</feature>
<feature type="region of interest" description="Disordered" evidence="5">
    <location>
        <begin position="358"/>
        <end position="392"/>
    </location>
</feature>
<dbReference type="AlphaFoldDB" id="A0A2A9NUT9"/>
<keyword evidence="4 6" id="KW-0472">Membrane</keyword>
<evidence type="ECO:0000256" key="1">
    <source>
        <dbReference type="ARBA" id="ARBA00004370"/>
    </source>
</evidence>
<evidence type="ECO:0000256" key="2">
    <source>
        <dbReference type="ARBA" id="ARBA00022692"/>
    </source>
</evidence>
<feature type="transmembrane region" description="Helical" evidence="6">
    <location>
        <begin position="1028"/>
        <end position="1052"/>
    </location>
</feature>
<gene>
    <name evidence="8" type="ORF">AMATHDRAFT_73660</name>
</gene>
<keyword evidence="3 6" id="KW-1133">Transmembrane helix</keyword>
<feature type="transmembrane region" description="Helical" evidence="6">
    <location>
        <begin position="887"/>
        <end position="910"/>
    </location>
</feature>
<feature type="compositionally biased region" description="Polar residues" evidence="5">
    <location>
        <begin position="358"/>
        <end position="367"/>
    </location>
</feature>
<proteinExistence type="predicted"/>
<feature type="transmembrane region" description="Helical" evidence="6">
    <location>
        <begin position="1141"/>
        <end position="1162"/>
    </location>
</feature>
<evidence type="ECO:0000313" key="8">
    <source>
        <dbReference type="EMBL" id="PFH53134.1"/>
    </source>
</evidence>
<feature type="region of interest" description="Disordered" evidence="5">
    <location>
        <begin position="618"/>
        <end position="672"/>
    </location>
</feature>
<feature type="compositionally biased region" description="Acidic residues" evidence="5">
    <location>
        <begin position="757"/>
        <end position="769"/>
    </location>
</feature>
<evidence type="ECO:0000256" key="6">
    <source>
        <dbReference type="SAM" id="Phobius"/>
    </source>
</evidence>
<feature type="compositionally biased region" description="Low complexity" evidence="5">
    <location>
        <begin position="692"/>
        <end position="701"/>
    </location>
</feature>
<dbReference type="InterPro" id="IPR053205">
    <property type="entry name" value="GHMP_kinase_L-arabinokinase"/>
</dbReference>
<feature type="domain" description="Amino acid transporter transmembrane" evidence="7">
    <location>
        <begin position="813"/>
        <end position="1195"/>
    </location>
</feature>
<name>A0A2A9NUT9_9AGAR</name>
<feature type="transmembrane region" description="Helical" evidence="6">
    <location>
        <begin position="930"/>
        <end position="948"/>
    </location>
</feature>
<accession>A0A2A9NUT9</accession>
<dbReference type="PANTHER" id="PTHR38134:SF2">
    <property type="entry name" value="GALACTOKINASE"/>
    <property type="match status" value="1"/>
</dbReference>
<evidence type="ECO:0000256" key="4">
    <source>
        <dbReference type="ARBA" id="ARBA00023136"/>
    </source>
</evidence>
<feature type="compositionally biased region" description="Polar residues" evidence="5">
    <location>
        <begin position="780"/>
        <end position="789"/>
    </location>
</feature>
<feature type="transmembrane region" description="Helical" evidence="6">
    <location>
        <begin position="1174"/>
        <end position="1192"/>
    </location>
</feature>
<feature type="transmembrane region" description="Helical" evidence="6">
    <location>
        <begin position="960"/>
        <end position="981"/>
    </location>
</feature>
<organism evidence="8 9">
    <name type="scientific">Amanita thiersii Skay4041</name>
    <dbReference type="NCBI Taxonomy" id="703135"/>
    <lineage>
        <taxon>Eukaryota</taxon>
        <taxon>Fungi</taxon>
        <taxon>Dikarya</taxon>
        <taxon>Basidiomycota</taxon>
        <taxon>Agaricomycotina</taxon>
        <taxon>Agaricomycetes</taxon>
        <taxon>Agaricomycetidae</taxon>
        <taxon>Agaricales</taxon>
        <taxon>Pluteineae</taxon>
        <taxon>Amanitaceae</taxon>
        <taxon>Amanita</taxon>
    </lineage>
</organism>
<dbReference type="InterPro" id="IPR013057">
    <property type="entry name" value="AA_transpt_TM"/>
</dbReference>
<keyword evidence="9" id="KW-1185">Reference proteome</keyword>
<evidence type="ECO:0000313" key="9">
    <source>
        <dbReference type="Proteomes" id="UP000242287"/>
    </source>
</evidence>
<dbReference type="OrthoDB" id="1684102at2759"/>
<dbReference type="Pfam" id="PF01490">
    <property type="entry name" value="Aa_trans"/>
    <property type="match status" value="1"/>
</dbReference>
<dbReference type="PANTHER" id="PTHR38134">
    <property type="entry name" value="SLR1395 PROTEIN"/>
    <property type="match status" value="1"/>
</dbReference>
<dbReference type="GO" id="GO:0016020">
    <property type="term" value="C:membrane"/>
    <property type="evidence" value="ECO:0007669"/>
    <property type="project" value="UniProtKB-SubCell"/>
</dbReference>
<reference evidence="8 9" key="1">
    <citation type="submission" date="2014-02" db="EMBL/GenBank/DDBJ databases">
        <title>Transposable element dynamics among asymbiotic and ectomycorrhizal Amanita fungi.</title>
        <authorList>
            <consortium name="DOE Joint Genome Institute"/>
            <person name="Hess J."/>
            <person name="Skrede I."/>
            <person name="Wolfe B."/>
            <person name="LaButti K."/>
            <person name="Ohm R.A."/>
            <person name="Grigoriev I.V."/>
            <person name="Pringle A."/>
        </authorList>
    </citation>
    <scope>NUCLEOTIDE SEQUENCE [LARGE SCALE GENOMIC DNA]</scope>
    <source>
        <strain evidence="8 9">SKay4041</strain>
    </source>
</reference>
<dbReference type="EMBL" id="KZ301975">
    <property type="protein sequence ID" value="PFH53134.1"/>
    <property type="molecule type" value="Genomic_DNA"/>
</dbReference>
<evidence type="ECO:0000256" key="5">
    <source>
        <dbReference type="SAM" id="MobiDB-lite"/>
    </source>
</evidence>
<dbReference type="Gene3D" id="3.40.50.2000">
    <property type="entry name" value="Glycogen Phosphorylase B"/>
    <property type="match status" value="1"/>
</dbReference>
<feature type="region of interest" description="Disordered" evidence="5">
    <location>
        <begin position="323"/>
        <end position="346"/>
    </location>
</feature>
<evidence type="ECO:0000259" key="7">
    <source>
        <dbReference type="Pfam" id="PF01490"/>
    </source>
</evidence>
<sequence>MAPICLAFYCSGHGYGHATRVSAFASHLLQLSDAERPVTIYIVSSAPQHVFAESIACGASYRYAEIDPIIVQPLAYRVDRQKSVQALKNFLQKKDALLESERQWLLGINASAVLSDAAFLGCQAAKLAGIPSILITNFTFDSVYSYLSTQIKDRSTIPVDELLPTAEIEDNVADIPVPLHELQPLVDQIHYGYRCADLLIRLPGHIPIPSFTVYPLLPSTKWVAVHSNRFTPEILDHLSQPVTTCTLHQKIPYPFSPNPSQANLTRSVISAPLLVRPPTPSPSVYSFHGRLRLLKSLGVPDELIDSIETKILIVSFGGQVFRGPSRHGSRRPSELATPNQETKDSGLDLFKTHSSVSLGSINGNTAEGENHKQNLVDPVSVKQSTARSRPTPLKLSEVNARLASSRLTTTSHILVPGAPPALRVIPASPLSHTCAQFPDISAVPYSGSFSPPVNVGFDSSSNEVFEEPRLLPDPSWIAIICGVTKEQWTSQFEEEEMSLPNRFFVAPRDVYMPDLTAVADVLLGKLGYGTVSECVDACTPFVYVSRPLFIEEHGLRLLLEKEGVGVELSRASYEEGEWAKAISQAWELGREEKARKHDLPDEERIKILRRHLALKDERNPRNGEIKSSAASELDVPQGSDSSTLRSRRSSNGAHGRAQGESEDSTFPIPYHAPGADVTHDIYKWHAEQTRQAARARSASFAGPSNPPHPAFEHIHEPGGFRRNYVLLHTNNQGEEPQILNNFIDFLLLFGHFAGEDLEEEEEDKSDEENTLPGASVAAETENTPLLQGGSTLSARQRSRSRRRRGNSISSQGNATVTQAVLMLLKSFVGTGVLFLGKAFYNGGILFSSLTFVAIAIISLYSFLLLVEAKFVVPGSFGDIGGALYGNWMRYTILGSIVISQLGFVSAYTIFVAQNLQAFIMGITNCMKLVSVHYLILIQLVVFLPLALIRDLAKLSTTALVADAFILAGLVYIFGSEFKIIMERGLAHVELFNPKDFPLFIGTAVFSFEGIGLIIPITDAMREPHKFPAVLTGVMMFLLVLFGGAGVLAYLTFGKDIQTVVLVNLDGKSKMVQSVQFFYSMAILLSVPLQLFPAVRILENGFFTRSGKANIKVKWLKNFFRFCMVMLCSLVSSAGAADLDKFVALVGCFACVPLCYVYPAMLHYKACADTRRKKIADIAMIIFGLAAAAYTTIQTVRLMLAPEDSGQPTFGHCDPSIPNT</sequence>
<feature type="transmembrane region" description="Helical" evidence="6">
    <location>
        <begin position="844"/>
        <end position="866"/>
    </location>
</feature>
<dbReference type="Proteomes" id="UP000242287">
    <property type="component" value="Unassembled WGS sequence"/>
</dbReference>
<feature type="transmembrane region" description="Helical" evidence="6">
    <location>
        <begin position="996"/>
        <end position="1016"/>
    </location>
</feature>
<feature type="transmembrane region" description="Helical" evidence="6">
    <location>
        <begin position="1118"/>
        <end position="1135"/>
    </location>
</feature>
<comment type="subcellular location">
    <subcellularLocation>
        <location evidence="1">Membrane</location>
    </subcellularLocation>
</comment>
<feature type="region of interest" description="Disordered" evidence="5">
    <location>
        <begin position="688"/>
        <end position="716"/>
    </location>
</feature>
<protein>
    <recommendedName>
        <fullName evidence="7">Amino acid transporter transmembrane domain-containing protein</fullName>
    </recommendedName>
</protein>
<keyword evidence="2 6" id="KW-0812">Transmembrane</keyword>
<evidence type="ECO:0000256" key="3">
    <source>
        <dbReference type="ARBA" id="ARBA00022989"/>
    </source>
</evidence>
<dbReference type="STRING" id="703135.A0A2A9NUT9"/>
<feature type="compositionally biased region" description="Basic residues" evidence="5">
    <location>
        <begin position="796"/>
        <end position="805"/>
    </location>
</feature>